<proteinExistence type="predicted"/>
<dbReference type="AlphaFoldDB" id="A0A0F5V9N0"/>
<dbReference type="InterPro" id="IPR021242">
    <property type="entry name" value="DUF2799"/>
</dbReference>
<evidence type="ECO:0000256" key="1">
    <source>
        <dbReference type="SAM" id="Coils"/>
    </source>
</evidence>
<dbReference type="PATRIC" id="fig|265726.11.peg.1620"/>
<protein>
    <recommendedName>
        <fullName evidence="4">DUF2799 domain-containing protein</fullName>
    </recommendedName>
</protein>
<accession>A0A0F5V9N0</accession>
<gene>
    <name evidence="2" type="ORF">KY46_16755</name>
</gene>
<sequence length="238" mass="26881">MHKRFVMPAVAMMLAVSGCSSISEEECRLGDWYQIGLADGQKGKKNYSAIYSEECAEYGVSVDLKSYQEGRREGLTTYCTYENGTLVGQSNASYDNVCPADLARDFLSGYTPYYNLAQAQSRFSAAESSVSSYQAKLEEDTLSSDDRKTFKAELKSAKSRMERAEFDVNRFEYELAVHKIDREIGQIHHQLTSDKLPQAQKAALNQRLASLNNQRKYYETLSTTENTIQNIKNIADLF</sequence>
<reference evidence="2 3" key="1">
    <citation type="submission" date="2014-12" db="EMBL/GenBank/DDBJ databases">
        <title>Mercury Reductase activity and rhizosphere competence traits in the genome of root associated Photobacterium halotolerans MELD1.</title>
        <authorList>
            <person name="Mathew D.C."/>
            <person name="Huang C.-C."/>
        </authorList>
    </citation>
    <scope>NUCLEOTIDE SEQUENCE [LARGE SCALE GENOMIC DNA]</scope>
    <source>
        <strain evidence="2 3">MELD1</strain>
    </source>
</reference>
<dbReference type="PROSITE" id="PS51257">
    <property type="entry name" value="PROKAR_LIPOPROTEIN"/>
    <property type="match status" value="1"/>
</dbReference>
<dbReference type="EMBL" id="JWYV01000016">
    <property type="protein sequence ID" value="KKC98772.1"/>
    <property type="molecule type" value="Genomic_DNA"/>
</dbReference>
<feature type="coiled-coil region" evidence="1">
    <location>
        <begin position="147"/>
        <end position="174"/>
    </location>
</feature>
<dbReference type="Pfam" id="PF10973">
    <property type="entry name" value="DUF2799"/>
    <property type="match status" value="1"/>
</dbReference>
<dbReference type="RefSeq" id="WP_046221767.1">
    <property type="nucleotide sequence ID" value="NZ_JWYV01000016.1"/>
</dbReference>
<evidence type="ECO:0000313" key="2">
    <source>
        <dbReference type="EMBL" id="KKC98772.1"/>
    </source>
</evidence>
<name>A0A0F5V9N0_9GAMM</name>
<comment type="caution">
    <text evidence="2">The sequence shown here is derived from an EMBL/GenBank/DDBJ whole genome shotgun (WGS) entry which is preliminary data.</text>
</comment>
<keyword evidence="1" id="KW-0175">Coiled coil</keyword>
<evidence type="ECO:0000313" key="3">
    <source>
        <dbReference type="Proteomes" id="UP000033633"/>
    </source>
</evidence>
<dbReference type="OrthoDB" id="5917215at2"/>
<organism evidence="2 3">
    <name type="scientific">Photobacterium halotolerans</name>
    <dbReference type="NCBI Taxonomy" id="265726"/>
    <lineage>
        <taxon>Bacteria</taxon>
        <taxon>Pseudomonadati</taxon>
        <taxon>Pseudomonadota</taxon>
        <taxon>Gammaproteobacteria</taxon>
        <taxon>Vibrionales</taxon>
        <taxon>Vibrionaceae</taxon>
        <taxon>Photobacterium</taxon>
    </lineage>
</organism>
<dbReference type="Proteomes" id="UP000033633">
    <property type="component" value="Unassembled WGS sequence"/>
</dbReference>
<evidence type="ECO:0008006" key="4">
    <source>
        <dbReference type="Google" id="ProtNLM"/>
    </source>
</evidence>
<keyword evidence="3" id="KW-1185">Reference proteome</keyword>